<evidence type="ECO:0000256" key="1">
    <source>
        <dbReference type="ARBA" id="ARBA00023002"/>
    </source>
</evidence>
<evidence type="ECO:0000313" key="10">
    <source>
        <dbReference type="EMBL" id="CAB4935790.1"/>
    </source>
</evidence>
<dbReference type="PRINTS" id="PR00368">
    <property type="entry name" value="FADPNR"/>
</dbReference>
<dbReference type="Pfam" id="PF07992">
    <property type="entry name" value="Pyr_redox_2"/>
    <property type="match status" value="1"/>
</dbReference>
<dbReference type="GO" id="GO:0016491">
    <property type="term" value="F:oxidoreductase activity"/>
    <property type="evidence" value="ECO:0007669"/>
    <property type="project" value="UniProtKB-KW"/>
</dbReference>
<organism evidence="5">
    <name type="scientific">freshwater metagenome</name>
    <dbReference type="NCBI Taxonomy" id="449393"/>
    <lineage>
        <taxon>unclassified sequences</taxon>
        <taxon>metagenomes</taxon>
        <taxon>ecological metagenomes</taxon>
    </lineage>
</organism>
<evidence type="ECO:0000259" key="2">
    <source>
        <dbReference type="Pfam" id="PF04324"/>
    </source>
</evidence>
<proteinExistence type="predicted"/>
<evidence type="ECO:0000313" key="6">
    <source>
        <dbReference type="EMBL" id="CAB4714781.1"/>
    </source>
</evidence>
<dbReference type="InterPro" id="IPR007419">
    <property type="entry name" value="BFD-like_2Fe2S-bd_dom"/>
</dbReference>
<dbReference type="EMBL" id="CAEZZW010000009">
    <property type="protein sequence ID" value="CAB4787597.1"/>
    <property type="molecule type" value="Genomic_DNA"/>
</dbReference>
<dbReference type="SUPFAM" id="SSF51905">
    <property type="entry name" value="FAD/NAD(P)-binding domain"/>
    <property type="match status" value="1"/>
</dbReference>
<dbReference type="InterPro" id="IPR023753">
    <property type="entry name" value="FAD/NAD-binding_dom"/>
</dbReference>
<dbReference type="Pfam" id="PF04324">
    <property type="entry name" value="Fer2_BFD"/>
    <property type="match status" value="1"/>
</dbReference>
<dbReference type="EMBL" id="CAEZYM010000001">
    <property type="protein sequence ID" value="CAB4714781.1"/>
    <property type="molecule type" value="Genomic_DNA"/>
</dbReference>
<dbReference type="EMBL" id="CAFBLD010000001">
    <property type="protein sequence ID" value="CAB4856296.1"/>
    <property type="molecule type" value="Genomic_DNA"/>
</dbReference>
<evidence type="ECO:0000313" key="4">
    <source>
        <dbReference type="EMBL" id="CAB4343623.1"/>
    </source>
</evidence>
<dbReference type="InterPro" id="IPR051691">
    <property type="entry name" value="Metab_Enz_Cyan_OpOx_G3PDH"/>
</dbReference>
<dbReference type="InterPro" id="IPR036188">
    <property type="entry name" value="FAD/NAD-bd_sf"/>
</dbReference>
<dbReference type="PANTHER" id="PTHR42949:SF3">
    <property type="entry name" value="ANAEROBIC GLYCEROL-3-PHOSPHATE DEHYDROGENASE SUBUNIT B"/>
    <property type="match status" value="1"/>
</dbReference>
<evidence type="ECO:0000313" key="8">
    <source>
        <dbReference type="EMBL" id="CAB4821128.1"/>
    </source>
</evidence>
<dbReference type="EMBL" id="CAESAE010000008">
    <property type="protein sequence ID" value="CAB4343623.1"/>
    <property type="molecule type" value="Genomic_DNA"/>
</dbReference>
<accession>A0A6J6PYJ6</accession>
<dbReference type="Gene3D" id="1.10.10.1100">
    <property type="entry name" value="BFD-like [2Fe-2S]-binding domain"/>
    <property type="match status" value="1"/>
</dbReference>
<gene>
    <name evidence="5" type="ORF">UFOPK2510_01310</name>
    <name evidence="6" type="ORF">UFOPK2718_00056</name>
    <name evidence="7" type="ORF">UFOPK2936_01402</name>
    <name evidence="8" type="ORF">UFOPK3174_00227</name>
    <name evidence="9" type="ORF">UFOPK3328_00179</name>
    <name evidence="10" type="ORF">UFOPK3779_00180</name>
    <name evidence="11" type="ORF">UFOPK3913_00962</name>
    <name evidence="4" type="ORF">UFOPK4107_01268</name>
    <name evidence="12" type="ORF">UFOPK4403_01062</name>
</gene>
<dbReference type="PIRSF" id="PIRSF037495">
    <property type="entry name" value="Opine_OX_OoxA/HcnB"/>
    <property type="match status" value="1"/>
</dbReference>
<dbReference type="InterPro" id="IPR041854">
    <property type="entry name" value="BFD-like_2Fe2S-bd_dom_sf"/>
</dbReference>
<evidence type="ECO:0000313" key="12">
    <source>
        <dbReference type="EMBL" id="CAB5074210.1"/>
    </source>
</evidence>
<dbReference type="Gene3D" id="3.50.50.60">
    <property type="entry name" value="FAD/NAD(P)-binding domain"/>
    <property type="match status" value="2"/>
</dbReference>
<dbReference type="InterPro" id="IPR017224">
    <property type="entry name" value="Opine_Oxase_asu/HCN_bsu"/>
</dbReference>
<evidence type="ECO:0000313" key="11">
    <source>
        <dbReference type="EMBL" id="CAB4978337.1"/>
    </source>
</evidence>
<reference evidence="5" key="1">
    <citation type="submission" date="2020-05" db="EMBL/GenBank/DDBJ databases">
        <authorList>
            <person name="Chiriac C."/>
            <person name="Salcher M."/>
            <person name="Ghai R."/>
            <person name="Kavagutti S V."/>
        </authorList>
    </citation>
    <scope>NUCLEOTIDE SEQUENCE</scope>
</reference>
<evidence type="ECO:0000313" key="9">
    <source>
        <dbReference type="EMBL" id="CAB4856296.1"/>
    </source>
</evidence>
<feature type="domain" description="BFD-like [2Fe-2S]-binding" evidence="2">
    <location>
        <begin position="383"/>
        <end position="433"/>
    </location>
</feature>
<evidence type="ECO:0000313" key="7">
    <source>
        <dbReference type="EMBL" id="CAB4787597.1"/>
    </source>
</evidence>
<dbReference type="CDD" id="cd19946">
    <property type="entry name" value="GlpA-like_Fer2_BFD-like"/>
    <property type="match status" value="1"/>
</dbReference>
<dbReference type="EMBL" id="CAFABH010000003">
    <property type="protein sequence ID" value="CAB4821128.1"/>
    <property type="molecule type" value="Genomic_DNA"/>
</dbReference>
<dbReference type="PRINTS" id="PR00411">
    <property type="entry name" value="PNDRDTASEI"/>
</dbReference>
<dbReference type="PANTHER" id="PTHR42949">
    <property type="entry name" value="ANAEROBIC GLYCEROL-3-PHOSPHATE DEHYDROGENASE SUBUNIT B"/>
    <property type="match status" value="1"/>
</dbReference>
<name>A0A6J6PYJ6_9ZZZZ</name>
<feature type="domain" description="FAD/NAD(P)-binding" evidence="3">
    <location>
        <begin position="2"/>
        <end position="315"/>
    </location>
</feature>
<sequence>MITIIGGGPAGLAAALAAGESGSKVLLIDSAPRLGGQYWRHLPENGAWGKQEAIRHDFEKGNQLRQRVAQSVNIEVLSNAHVWRASPHDEHITLHLLVGGVGRTIDVKNLILSTGAYDRSLPFPGWDIPGVMTPGGAQGLLKGNYVLPGKRIVVAGTGPFLLPVAAGLAEAGAEIVALLDANRLTRWIPKFHIVLANRAKLREGLGYFQTLAKYKIRQQRGSAVIQANAGSDGTLESVTIATIGRNFRAKAQEIIKCDSLAVGWGFTADLSLASNLNLKQDVLEEDKSVFVTVDEMQRTSMQNVFAAGEITGIGGHQLSLTEGKIAGFAAAAQFGHLTDVELKGKLEPLLAQRKKERKFASALISSYPVKPGWQEWLAPDTCICRCEEVTMEQIQDSITELGATDARTVKLFTRTGMGMCQGRICGRAVIDIVGRESGINPTIQDYISASSRPIVTPLPLGILEHAPHIE</sequence>
<keyword evidence="1" id="KW-0560">Oxidoreductase</keyword>
<evidence type="ECO:0000313" key="5">
    <source>
        <dbReference type="EMBL" id="CAB4700924.1"/>
    </source>
</evidence>
<evidence type="ECO:0000259" key="3">
    <source>
        <dbReference type="Pfam" id="PF07992"/>
    </source>
</evidence>
<protein>
    <submittedName>
        <fullName evidence="5">Unannotated protein</fullName>
    </submittedName>
</protein>
<dbReference type="EMBL" id="CAFBNH010000001">
    <property type="protein sequence ID" value="CAB4935790.1"/>
    <property type="molecule type" value="Genomic_DNA"/>
</dbReference>
<dbReference type="AlphaFoldDB" id="A0A6J6PYJ6"/>
<dbReference type="EMBL" id="CAFBQX010000006">
    <property type="protein sequence ID" value="CAB5074210.1"/>
    <property type="molecule type" value="Genomic_DNA"/>
</dbReference>
<dbReference type="EMBL" id="CAFBOC010000009">
    <property type="protein sequence ID" value="CAB4978337.1"/>
    <property type="molecule type" value="Genomic_DNA"/>
</dbReference>
<dbReference type="EMBL" id="CAEZXO010000009">
    <property type="protein sequence ID" value="CAB4700924.1"/>
    <property type="molecule type" value="Genomic_DNA"/>
</dbReference>